<name>A0A444XS31_ARAHY</name>
<reference evidence="1 2" key="1">
    <citation type="submission" date="2019-01" db="EMBL/GenBank/DDBJ databases">
        <title>Sequencing of cultivated peanut Arachis hypogaea provides insights into genome evolution and oil improvement.</title>
        <authorList>
            <person name="Chen X."/>
        </authorList>
    </citation>
    <scope>NUCLEOTIDE SEQUENCE [LARGE SCALE GENOMIC DNA]</scope>
    <source>
        <strain evidence="2">cv. Fuhuasheng</strain>
        <tissue evidence="1">Leaves</tissue>
    </source>
</reference>
<proteinExistence type="predicted"/>
<accession>A0A444XS31</accession>
<comment type="caution">
    <text evidence="1">The sequence shown here is derived from an EMBL/GenBank/DDBJ whole genome shotgun (WGS) entry which is preliminary data.</text>
</comment>
<protein>
    <submittedName>
        <fullName evidence="1">Uncharacterized protein</fullName>
    </submittedName>
</protein>
<organism evidence="1 2">
    <name type="scientific">Arachis hypogaea</name>
    <name type="common">Peanut</name>
    <dbReference type="NCBI Taxonomy" id="3818"/>
    <lineage>
        <taxon>Eukaryota</taxon>
        <taxon>Viridiplantae</taxon>
        <taxon>Streptophyta</taxon>
        <taxon>Embryophyta</taxon>
        <taxon>Tracheophyta</taxon>
        <taxon>Spermatophyta</taxon>
        <taxon>Magnoliopsida</taxon>
        <taxon>eudicotyledons</taxon>
        <taxon>Gunneridae</taxon>
        <taxon>Pentapetalae</taxon>
        <taxon>rosids</taxon>
        <taxon>fabids</taxon>
        <taxon>Fabales</taxon>
        <taxon>Fabaceae</taxon>
        <taxon>Papilionoideae</taxon>
        <taxon>50 kb inversion clade</taxon>
        <taxon>dalbergioids sensu lato</taxon>
        <taxon>Dalbergieae</taxon>
        <taxon>Pterocarpus clade</taxon>
        <taxon>Arachis</taxon>
    </lineage>
</organism>
<evidence type="ECO:0000313" key="1">
    <source>
        <dbReference type="EMBL" id="RYQ92523.1"/>
    </source>
</evidence>
<dbReference type="EMBL" id="SDMP01000019">
    <property type="protein sequence ID" value="RYQ92523.1"/>
    <property type="molecule type" value="Genomic_DNA"/>
</dbReference>
<keyword evidence="2" id="KW-1185">Reference proteome</keyword>
<evidence type="ECO:0000313" key="2">
    <source>
        <dbReference type="Proteomes" id="UP000289738"/>
    </source>
</evidence>
<sequence>MKKIYEAKLVDEQFLMLLRAACNAISSENEEEISRSGMQNAILMYRQTSVYNLFHGLTLNRTFSSSSDTHGNYMLHMAGLLAPPEHLSPIPGALLQMQTRTSMV</sequence>
<dbReference type="AlphaFoldDB" id="A0A444XS31"/>
<gene>
    <name evidence="1" type="ORF">Ahy_B09g098749</name>
</gene>
<dbReference type="Proteomes" id="UP000289738">
    <property type="component" value="Chromosome B09"/>
</dbReference>